<gene>
    <name evidence="4" type="ordered locus">Dalk_4781</name>
</gene>
<dbReference type="Gene3D" id="3.30.420.10">
    <property type="entry name" value="Ribonuclease H-like superfamily/Ribonuclease H"/>
    <property type="match status" value="1"/>
</dbReference>
<dbReference type="eggNOG" id="COG2801">
    <property type="taxonomic scope" value="Bacteria"/>
</dbReference>
<dbReference type="Gene3D" id="1.10.10.10">
    <property type="entry name" value="Winged helix-like DNA-binding domain superfamily/Winged helix DNA-binding domain"/>
    <property type="match status" value="1"/>
</dbReference>
<dbReference type="PANTHER" id="PTHR35004">
    <property type="entry name" value="TRANSPOSASE RV3428C-RELATED"/>
    <property type="match status" value="1"/>
</dbReference>
<dbReference type="KEGG" id="dal:Dalk_4781"/>
<dbReference type="InterPro" id="IPR009004">
    <property type="entry name" value="Transposase_Mu_C"/>
</dbReference>
<dbReference type="InterPro" id="IPR036397">
    <property type="entry name" value="RNaseH_sf"/>
</dbReference>
<sequence>MTNLDSVTCSQLAQVIGQHRSTVLRRAQKEGWAFHEIANRQGGGHQKLYHFNSLPMSIQRAIIEKELNAQDNGPAPPPESVLTQSSELAAAPGWNMDRAYARRAILEASEKYCTDNGLSKTQADTEFSDLFAKKTAPGLEPWVYMAEKSLSQRKLQRLRAAYSEDGLAGLLTKHGKTKGRITAIPPDMRLFIIGKFKEKPSIRIAHLTKLIETKFGKPPARETIKKFLHDWMEEDPGMVAMLKDPRKWKNNYMPAFGDAGIEATYFCAVWEMDSTPADVITADGKRCACVGAIDVYSRRAKLFFAPTSKSTAIAACMRKALLAWGVPTTIRMDNGADYQSDHVEAICRGLRIRTPELPKYTPEKKPFIERFFGTFSKNLEELLPGYCGHSVSDRQEIRERATWAAKIMKPGDPVEVPYTMEQLQAVTEQWLTLYESQPHRGLGGKTPMEAMKESPLSPQQFSDERALDVLLAPVARRKVGKKGISIDNEIYVSPELAAYVGWRVEVRRDMQDVGLIYVFSARTMEFLCTARNEPLTGLQLEEYIKAKKSLKKEIERRVKVLEEVMPASPTAVQVLLADAVANAEPVSSPYRDEANSQEIEEARKAAAAASEENQDGQGPPLTVVSPGTKFTWANVTDKRLRPDLYDEQYYEEKFKEATKSKQNGTQNSMGLRLPTQAHGGES</sequence>
<accession>B8FD28</accession>
<dbReference type="Pfam" id="PF09299">
    <property type="entry name" value="Mu-transpos_C"/>
    <property type="match status" value="1"/>
</dbReference>
<dbReference type="GO" id="GO:0015074">
    <property type="term" value="P:DNA integration"/>
    <property type="evidence" value="ECO:0007669"/>
    <property type="project" value="InterPro"/>
</dbReference>
<proteinExistence type="predicted"/>
<dbReference type="PANTHER" id="PTHR35004:SF6">
    <property type="entry name" value="TRANSPOSASE"/>
    <property type="match status" value="1"/>
</dbReference>
<dbReference type="InterPro" id="IPR001584">
    <property type="entry name" value="Integrase_cat-core"/>
</dbReference>
<evidence type="ECO:0000259" key="2">
    <source>
        <dbReference type="PROSITE" id="PS50994"/>
    </source>
</evidence>
<evidence type="ECO:0000259" key="3">
    <source>
        <dbReference type="PROSITE" id="PS51702"/>
    </source>
</evidence>
<reference evidence="4 5" key="1">
    <citation type="journal article" date="2012" name="Environ. Microbiol.">
        <title>The genome sequence of Desulfatibacillum alkenivorans AK-01: a blueprint for anaerobic alkane oxidation.</title>
        <authorList>
            <person name="Callaghan A.V."/>
            <person name="Morris B.E."/>
            <person name="Pereira I.A."/>
            <person name="McInerney M.J."/>
            <person name="Austin R.N."/>
            <person name="Groves J.T."/>
            <person name="Kukor J.J."/>
            <person name="Suflita J.M."/>
            <person name="Young L.Y."/>
            <person name="Zylstra G.J."/>
            <person name="Wawrik B."/>
        </authorList>
    </citation>
    <scope>NUCLEOTIDE SEQUENCE [LARGE SCALE GENOMIC DNA]</scope>
    <source>
        <strain evidence="4 5">AK-01</strain>
    </source>
</reference>
<dbReference type="InterPro" id="IPR012337">
    <property type="entry name" value="RNaseH-like_sf"/>
</dbReference>
<protein>
    <submittedName>
        <fullName evidence="4">Transposase-like Mu</fullName>
    </submittedName>
</protein>
<dbReference type="GO" id="GO:0003677">
    <property type="term" value="F:DNA binding"/>
    <property type="evidence" value="ECO:0007669"/>
    <property type="project" value="InterPro"/>
</dbReference>
<dbReference type="SUPFAM" id="SSF46955">
    <property type="entry name" value="Putative DNA-binding domain"/>
    <property type="match status" value="1"/>
</dbReference>
<dbReference type="SUPFAM" id="SSF50610">
    <property type="entry name" value="mu transposase, C-terminal domain"/>
    <property type="match status" value="1"/>
</dbReference>
<dbReference type="PROSITE" id="PS50994">
    <property type="entry name" value="INTEGRASE"/>
    <property type="match status" value="1"/>
</dbReference>
<dbReference type="InterPro" id="IPR015378">
    <property type="entry name" value="Transposase-like_Mu_C"/>
</dbReference>
<name>B8FD28_DESAL</name>
<dbReference type="HOGENOM" id="CLU_023172_0_0_7"/>
<evidence type="ECO:0000256" key="1">
    <source>
        <dbReference type="SAM" id="MobiDB-lite"/>
    </source>
</evidence>
<feature type="domain" description="Integrase catalytic" evidence="2">
    <location>
        <begin position="250"/>
        <end position="455"/>
    </location>
</feature>
<dbReference type="EMBL" id="CP001322">
    <property type="protein sequence ID" value="ACL06459.1"/>
    <property type="molecule type" value="Genomic_DNA"/>
</dbReference>
<evidence type="ECO:0000313" key="4">
    <source>
        <dbReference type="EMBL" id="ACL06459.1"/>
    </source>
</evidence>
<feature type="region of interest" description="Disordered" evidence="1">
    <location>
        <begin position="603"/>
        <end position="627"/>
    </location>
</feature>
<keyword evidence="5" id="KW-1185">Reference proteome</keyword>
<dbReference type="InterPro" id="IPR036388">
    <property type="entry name" value="WH-like_DNA-bd_sf"/>
</dbReference>
<dbReference type="SUPFAM" id="SSF53098">
    <property type="entry name" value="Ribonuclease H-like"/>
    <property type="match status" value="1"/>
</dbReference>
<feature type="domain" description="HTH Mu-type" evidence="3">
    <location>
        <begin position="3"/>
        <end position="70"/>
    </location>
</feature>
<dbReference type="Proteomes" id="UP000000739">
    <property type="component" value="Chromosome"/>
</dbReference>
<feature type="region of interest" description="Disordered" evidence="1">
    <location>
        <begin position="656"/>
        <end position="682"/>
    </location>
</feature>
<dbReference type="InterPro" id="IPR003314">
    <property type="entry name" value="Mu-type_HTH"/>
</dbReference>
<feature type="compositionally biased region" description="Polar residues" evidence="1">
    <location>
        <begin position="660"/>
        <end position="669"/>
    </location>
</feature>
<evidence type="ECO:0000313" key="5">
    <source>
        <dbReference type="Proteomes" id="UP000000739"/>
    </source>
</evidence>
<dbReference type="InterPro" id="IPR009061">
    <property type="entry name" value="DNA-bd_dom_put_sf"/>
</dbReference>
<dbReference type="AlphaFoldDB" id="B8FD28"/>
<dbReference type="PROSITE" id="PS51702">
    <property type="entry name" value="HTH_MU"/>
    <property type="match status" value="1"/>
</dbReference>
<organism evidence="4 5">
    <name type="scientific">Desulfatibacillum aliphaticivorans</name>
    <dbReference type="NCBI Taxonomy" id="218208"/>
    <lineage>
        <taxon>Bacteria</taxon>
        <taxon>Pseudomonadati</taxon>
        <taxon>Thermodesulfobacteriota</taxon>
        <taxon>Desulfobacteria</taxon>
        <taxon>Desulfobacterales</taxon>
        <taxon>Desulfatibacillaceae</taxon>
        <taxon>Desulfatibacillum</taxon>
    </lineage>
</organism>
<dbReference type="Pfam" id="PF00665">
    <property type="entry name" value="rve"/>
    <property type="match status" value="1"/>
</dbReference>